<feature type="coiled-coil region" evidence="1">
    <location>
        <begin position="88"/>
        <end position="130"/>
    </location>
</feature>
<evidence type="ECO:0000313" key="3">
    <source>
        <dbReference type="Proteomes" id="UP000036403"/>
    </source>
</evidence>
<sequence>MDKKLQSEIDREIDEYENVLQDELDYLLTNKSNESENVLINENNGNEIKSITMEEITGQSETDREIEDFKNVFEDGLDELLINALIEFEEKNKKEDKKEEFIDELKKENKKRKENENNDKKIKKKILINNNQPTYLYNLT</sequence>
<evidence type="ECO:0000256" key="1">
    <source>
        <dbReference type="SAM" id="Coils"/>
    </source>
</evidence>
<proteinExistence type="predicted"/>
<dbReference type="Proteomes" id="UP000036403">
    <property type="component" value="Unassembled WGS sequence"/>
</dbReference>
<dbReference type="AlphaFoldDB" id="A0A0J7K0T1"/>
<evidence type="ECO:0000313" key="2">
    <source>
        <dbReference type="EMBL" id="KMQ83922.1"/>
    </source>
</evidence>
<keyword evidence="3" id="KW-1185">Reference proteome</keyword>
<organism evidence="2 3">
    <name type="scientific">Lasius niger</name>
    <name type="common">Black garden ant</name>
    <dbReference type="NCBI Taxonomy" id="67767"/>
    <lineage>
        <taxon>Eukaryota</taxon>
        <taxon>Metazoa</taxon>
        <taxon>Ecdysozoa</taxon>
        <taxon>Arthropoda</taxon>
        <taxon>Hexapoda</taxon>
        <taxon>Insecta</taxon>
        <taxon>Pterygota</taxon>
        <taxon>Neoptera</taxon>
        <taxon>Endopterygota</taxon>
        <taxon>Hymenoptera</taxon>
        <taxon>Apocrita</taxon>
        <taxon>Aculeata</taxon>
        <taxon>Formicoidea</taxon>
        <taxon>Formicidae</taxon>
        <taxon>Formicinae</taxon>
        <taxon>Lasius</taxon>
        <taxon>Lasius</taxon>
    </lineage>
</organism>
<keyword evidence="1" id="KW-0175">Coiled coil</keyword>
<protein>
    <submittedName>
        <fullName evidence="2">Uncharacterized protein</fullName>
    </submittedName>
</protein>
<name>A0A0J7K0T1_LASNI</name>
<gene>
    <name evidence="2" type="ORF">RF55_18786</name>
</gene>
<accession>A0A0J7K0T1</accession>
<dbReference type="PaxDb" id="67767-A0A0J7K0T1"/>
<comment type="caution">
    <text evidence="2">The sequence shown here is derived from an EMBL/GenBank/DDBJ whole genome shotgun (WGS) entry which is preliminary data.</text>
</comment>
<dbReference type="EMBL" id="LBMM01017942">
    <property type="protein sequence ID" value="KMQ83922.1"/>
    <property type="molecule type" value="Genomic_DNA"/>
</dbReference>
<reference evidence="2 3" key="1">
    <citation type="submission" date="2015-04" db="EMBL/GenBank/DDBJ databases">
        <title>Lasius niger genome sequencing.</title>
        <authorList>
            <person name="Konorov E.A."/>
            <person name="Nikitin M.A."/>
            <person name="Kirill M.V."/>
            <person name="Chang P."/>
        </authorList>
    </citation>
    <scope>NUCLEOTIDE SEQUENCE [LARGE SCALE GENOMIC DNA]</scope>
    <source>
        <tissue evidence="2">Whole</tissue>
    </source>
</reference>